<proteinExistence type="predicted"/>
<dbReference type="InterPro" id="IPR027417">
    <property type="entry name" value="P-loop_NTPase"/>
</dbReference>
<dbReference type="Gene3D" id="3.40.50.300">
    <property type="entry name" value="P-loop containing nucleotide triphosphate hydrolases"/>
    <property type="match status" value="1"/>
</dbReference>
<evidence type="ECO:0000313" key="3">
    <source>
        <dbReference type="Proteomes" id="UP000536275"/>
    </source>
</evidence>
<dbReference type="GO" id="GO:0004176">
    <property type="term" value="F:ATP-dependent peptidase activity"/>
    <property type="evidence" value="ECO:0007669"/>
    <property type="project" value="TreeGrafter"/>
</dbReference>
<dbReference type="InterPro" id="IPR003593">
    <property type="entry name" value="AAA+_ATPase"/>
</dbReference>
<dbReference type="InterPro" id="IPR003959">
    <property type="entry name" value="ATPase_AAA_core"/>
</dbReference>
<feature type="domain" description="AAA+ ATPase" evidence="1">
    <location>
        <begin position="257"/>
        <end position="365"/>
    </location>
</feature>
<comment type="caution">
    <text evidence="2">The sequence shown here is derived from an EMBL/GenBank/DDBJ whole genome shotgun (WGS) entry which is preliminary data.</text>
</comment>
<dbReference type="GO" id="GO:0005743">
    <property type="term" value="C:mitochondrial inner membrane"/>
    <property type="evidence" value="ECO:0007669"/>
    <property type="project" value="TreeGrafter"/>
</dbReference>
<evidence type="ECO:0000313" key="2">
    <source>
        <dbReference type="EMBL" id="KAF6071565.1"/>
    </source>
</evidence>
<dbReference type="EMBL" id="JABWAD010000016">
    <property type="protein sequence ID" value="KAF6071565.1"/>
    <property type="molecule type" value="Genomic_DNA"/>
</dbReference>
<dbReference type="AlphaFoldDB" id="A0A8H6F4Y8"/>
<dbReference type="PANTHER" id="PTHR23076">
    <property type="entry name" value="METALLOPROTEASE M41 FTSH"/>
    <property type="match status" value="1"/>
</dbReference>
<dbReference type="GO" id="GO:0005524">
    <property type="term" value="F:ATP binding"/>
    <property type="evidence" value="ECO:0007669"/>
    <property type="project" value="InterPro"/>
</dbReference>
<dbReference type="GO" id="GO:0007005">
    <property type="term" value="P:mitochondrion organization"/>
    <property type="evidence" value="ECO:0007669"/>
    <property type="project" value="TreeGrafter"/>
</dbReference>
<organism evidence="2 3">
    <name type="scientific">Candida albicans</name>
    <name type="common">Yeast</name>
    <dbReference type="NCBI Taxonomy" id="5476"/>
    <lineage>
        <taxon>Eukaryota</taxon>
        <taxon>Fungi</taxon>
        <taxon>Dikarya</taxon>
        <taxon>Ascomycota</taxon>
        <taxon>Saccharomycotina</taxon>
        <taxon>Pichiomycetes</taxon>
        <taxon>Debaryomycetaceae</taxon>
        <taxon>Candida/Lodderomyces clade</taxon>
        <taxon>Candida</taxon>
    </lineage>
</organism>
<sequence length="367" mass="40515">MNSLSKIVPISRGIIYSQSSIRSLSTQILRSTNQHYLRSRQGSNPVANSRRFASHSTINLLQQQEQIANNELNNPQAQLEFYKTLLAYNYPHILVQRFETPGIASSPECVQLYIDALNKVGQTAKAAEVARQQQQHQTQYQTNGGNIGVGLPYGFGSRQEPVHVVVSESLLTILSKWLKWLIPIALLTYGATNAFNYLVENGTIFRNSETSDKSVDVSQSTVRFKDVQGCDEARAELEEIVDFLKDPSKFTGLGGKLPKGVLLTGPPGTGKTLLARATAGEAGVPFFFMSGSEFDELYVGVGAKRIRELFSQARDKAPAIIFIDELDAIGGKRNPKDQAYAKQTLNQLLVELDGFSQTEGINQTREI</sequence>
<name>A0A8H6F4Y8_CANAX</name>
<reference evidence="2 3" key="1">
    <citation type="submission" date="2020-03" db="EMBL/GenBank/DDBJ databases">
        <title>FDA dAtabase for Regulatory Grade micrObial Sequences (FDA-ARGOS): Supporting development and validation of Infectious Disease Dx tests.</title>
        <authorList>
            <person name="Campos J."/>
            <person name="Goldberg B."/>
            <person name="Tallon L."/>
            <person name="Sadzewicz L."/>
            <person name="Vavikolanu K."/>
            <person name="Mehta A."/>
            <person name="Aluvathingal J."/>
            <person name="Nadendla S."/>
            <person name="Nandy P."/>
            <person name="Geyer C."/>
            <person name="Yan Y."/>
            <person name="Sichtig H."/>
        </authorList>
    </citation>
    <scope>NUCLEOTIDE SEQUENCE [LARGE SCALE GENOMIC DNA]</scope>
    <source>
        <strain evidence="2 3">FDAARGOS_656</strain>
    </source>
</reference>
<dbReference type="FunFam" id="3.40.50.300:FF:002568">
    <property type="entry name" value="Cell division protein (FtsH)"/>
    <property type="match status" value="1"/>
</dbReference>
<accession>A0A8H6F4Y8</accession>
<dbReference type="PANTHER" id="PTHR23076:SF97">
    <property type="entry name" value="ATP-DEPENDENT ZINC METALLOPROTEASE YME1L1"/>
    <property type="match status" value="1"/>
</dbReference>
<dbReference type="Pfam" id="PF21232">
    <property type="entry name" value="Yme1-like_N"/>
    <property type="match status" value="1"/>
</dbReference>
<dbReference type="SUPFAM" id="SSF52540">
    <property type="entry name" value="P-loop containing nucleoside triphosphate hydrolases"/>
    <property type="match status" value="1"/>
</dbReference>
<gene>
    <name evidence="2" type="ORF">FOB64_001290</name>
</gene>
<evidence type="ECO:0000259" key="1">
    <source>
        <dbReference type="SMART" id="SM00382"/>
    </source>
</evidence>
<protein>
    <submittedName>
        <fullName evidence="2">ATPase associated with various cellular activities (AAA) family protein</fullName>
    </submittedName>
</protein>
<dbReference type="SMART" id="SM00382">
    <property type="entry name" value="AAA"/>
    <property type="match status" value="1"/>
</dbReference>
<dbReference type="Proteomes" id="UP000536275">
    <property type="component" value="Unassembled WGS sequence"/>
</dbReference>
<dbReference type="GO" id="GO:0006515">
    <property type="term" value="P:protein quality control for misfolded or incompletely synthesized proteins"/>
    <property type="evidence" value="ECO:0007669"/>
    <property type="project" value="TreeGrafter"/>
</dbReference>
<dbReference type="InterPro" id="IPR048438">
    <property type="entry name" value="Yme1-like_N"/>
</dbReference>
<dbReference type="GO" id="GO:0016887">
    <property type="term" value="F:ATP hydrolysis activity"/>
    <property type="evidence" value="ECO:0007669"/>
    <property type="project" value="InterPro"/>
</dbReference>
<dbReference type="Pfam" id="PF00004">
    <property type="entry name" value="AAA"/>
    <property type="match status" value="1"/>
</dbReference>